<dbReference type="GO" id="GO:0004177">
    <property type="term" value="F:aminopeptidase activity"/>
    <property type="evidence" value="ECO:0007669"/>
    <property type="project" value="UniProtKB-KW"/>
</dbReference>
<keyword evidence="8" id="KW-0645">Protease</keyword>
<keyword evidence="3 6" id="KW-0479">Metal-binding</keyword>
<dbReference type="GO" id="GO:0046872">
    <property type="term" value="F:metal ion binding"/>
    <property type="evidence" value="ECO:0007669"/>
    <property type="project" value="UniProtKB-KW"/>
</dbReference>
<evidence type="ECO:0000256" key="4">
    <source>
        <dbReference type="ARBA" id="ARBA00022801"/>
    </source>
</evidence>
<sequence>MEKQADIPGKSVRIPETVSLSKKKTGVSIYQKLGALIVFLLKSPSFDHLASHCADVAPITASEFYKRQHALAETLHSLGASAYVAEPGANAHFFTNVSSSRWHLSERPFLLVIAPEVLSDNEVKPRISVITPRFEATRAHLLSIPAKENVSFFEWDEDSSPYLTAISALGTNGEKIYVDGDIRKFIADGLADVLLENEVLSAPLEVKSLRERKSDSEIEILRCANEVTLLAIRSVRKEMYIGMRESEAQSLVIEALASAGLADPFVLGLFGENAALPHGSGTDRALGKEDLILFDCGGTLHEYHSDITRTFALKDSRIPTKHLEVWFTVHAAQTAALASARNGTLTSAVDKAARTVITEAGYGSYFTHRLGHGLGLEEHEGPYLRGGSADTILTGHVFTDEPGVYIEGEVGVRLEDSFYVSAEHNGESVLLTERVGGQAVSPWLI</sequence>
<keyword evidence="9" id="KW-1185">Reference proteome</keyword>
<dbReference type="Gene3D" id="3.90.230.10">
    <property type="entry name" value="Creatinase/methionine aminopeptidase superfamily"/>
    <property type="match status" value="1"/>
</dbReference>
<evidence type="ECO:0000256" key="5">
    <source>
        <dbReference type="ARBA" id="ARBA00023211"/>
    </source>
</evidence>
<keyword evidence="5" id="KW-0464">Manganese</keyword>
<keyword evidence="4" id="KW-0378">Hydrolase</keyword>
<evidence type="ECO:0000313" key="8">
    <source>
        <dbReference type="EMBL" id="PAV23604.1"/>
    </source>
</evidence>
<evidence type="ECO:0000313" key="9">
    <source>
        <dbReference type="Proteomes" id="UP000217199"/>
    </source>
</evidence>
<evidence type="ECO:0000256" key="1">
    <source>
        <dbReference type="ARBA" id="ARBA00001936"/>
    </source>
</evidence>
<comment type="caution">
    <text evidence="8">The sequence shown here is derived from an EMBL/GenBank/DDBJ whole genome shotgun (WGS) entry which is preliminary data.</text>
</comment>
<reference evidence="8 9" key="1">
    <citation type="journal article" date="2017" name="Mol. Ecol.">
        <title>Comparative and population genomic landscape of Phellinus noxius: A hypervariable fungus causing root rot in trees.</title>
        <authorList>
            <person name="Chung C.L."/>
            <person name="Lee T.J."/>
            <person name="Akiba M."/>
            <person name="Lee H.H."/>
            <person name="Kuo T.H."/>
            <person name="Liu D."/>
            <person name="Ke H.M."/>
            <person name="Yokoi T."/>
            <person name="Roa M.B."/>
            <person name="Lu M.J."/>
            <person name="Chang Y.Y."/>
            <person name="Ann P.J."/>
            <person name="Tsai J.N."/>
            <person name="Chen C.Y."/>
            <person name="Tzean S.S."/>
            <person name="Ota Y."/>
            <person name="Hattori T."/>
            <person name="Sahashi N."/>
            <person name="Liou R.F."/>
            <person name="Kikuchi T."/>
            <person name="Tsai I.J."/>
        </authorList>
    </citation>
    <scope>NUCLEOTIDE SEQUENCE [LARGE SCALE GENOMIC DNA]</scope>
    <source>
        <strain evidence="8 9">FFPRI411160</strain>
    </source>
</reference>
<dbReference type="OrthoDB" id="9995434at2759"/>
<dbReference type="InterPro" id="IPR001131">
    <property type="entry name" value="Peptidase_M24B_aminopep-P_CS"/>
</dbReference>
<dbReference type="InterPro" id="IPR050659">
    <property type="entry name" value="Peptidase_M24B"/>
</dbReference>
<feature type="domain" description="Peptidase M24" evidence="7">
    <location>
        <begin position="219"/>
        <end position="421"/>
    </location>
</feature>
<accession>A0A286UVM2</accession>
<dbReference type="PANTHER" id="PTHR46112">
    <property type="entry name" value="AMINOPEPTIDASE"/>
    <property type="match status" value="1"/>
</dbReference>
<dbReference type="PROSITE" id="PS00491">
    <property type="entry name" value="PROLINE_PEPTIDASE"/>
    <property type="match status" value="1"/>
</dbReference>
<dbReference type="SUPFAM" id="SSF53092">
    <property type="entry name" value="Creatinase/prolidase N-terminal domain"/>
    <property type="match status" value="1"/>
</dbReference>
<dbReference type="PANTHER" id="PTHR46112:SF2">
    <property type="entry name" value="XAA-PRO AMINOPEPTIDASE P-RELATED"/>
    <property type="match status" value="1"/>
</dbReference>
<keyword evidence="8" id="KW-0031">Aminopeptidase</keyword>
<dbReference type="AlphaFoldDB" id="A0A286UVM2"/>
<evidence type="ECO:0000259" key="7">
    <source>
        <dbReference type="Pfam" id="PF00557"/>
    </source>
</evidence>
<dbReference type="SUPFAM" id="SSF55920">
    <property type="entry name" value="Creatinase/aminopeptidase"/>
    <property type="match status" value="1"/>
</dbReference>
<evidence type="ECO:0000256" key="2">
    <source>
        <dbReference type="ARBA" id="ARBA00008766"/>
    </source>
</evidence>
<dbReference type="InterPro" id="IPR036005">
    <property type="entry name" value="Creatinase/aminopeptidase-like"/>
</dbReference>
<dbReference type="Pfam" id="PF00557">
    <property type="entry name" value="Peptidase_M24"/>
    <property type="match status" value="1"/>
</dbReference>
<dbReference type="EMBL" id="NBII01000001">
    <property type="protein sequence ID" value="PAV23604.1"/>
    <property type="molecule type" value="Genomic_DNA"/>
</dbReference>
<proteinExistence type="inferred from homology"/>
<dbReference type="Gene3D" id="3.40.350.10">
    <property type="entry name" value="Creatinase/prolidase N-terminal domain"/>
    <property type="match status" value="1"/>
</dbReference>
<comment type="cofactor">
    <cofactor evidence="1">
        <name>Mn(2+)</name>
        <dbReference type="ChEBI" id="CHEBI:29035"/>
    </cofactor>
</comment>
<dbReference type="InParanoid" id="A0A286UVM2"/>
<evidence type="ECO:0000256" key="3">
    <source>
        <dbReference type="ARBA" id="ARBA00022723"/>
    </source>
</evidence>
<name>A0A286UVM2_9AGAM</name>
<gene>
    <name evidence="8" type="ORF">PNOK_0067200</name>
</gene>
<organism evidence="8 9">
    <name type="scientific">Pyrrhoderma noxium</name>
    <dbReference type="NCBI Taxonomy" id="2282107"/>
    <lineage>
        <taxon>Eukaryota</taxon>
        <taxon>Fungi</taxon>
        <taxon>Dikarya</taxon>
        <taxon>Basidiomycota</taxon>
        <taxon>Agaricomycotina</taxon>
        <taxon>Agaricomycetes</taxon>
        <taxon>Hymenochaetales</taxon>
        <taxon>Hymenochaetaceae</taxon>
        <taxon>Pyrrhoderma</taxon>
    </lineage>
</organism>
<evidence type="ECO:0000256" key="6">
    <source>
        <dbReference type="RuleBase" id="RU000590"/>
    </source>
</evidence>
<dbReference type="STRING" id="2282107.A0A286UVM2"/>
<dbReference type="Proteomes" id="UP000217199">
    <property type="component" value="Unassembled WGS sequence"/>
</dbReference>
<dbReference type="InterPro" id="IPR000994">
    <property type="entry name" value="Pept_M24"/>
</dbReference>
<dbReference type="InterPro" id="IPR029149">
    <property type="entry name" value="Creatin/AminoP/Spt16_N"/>
</dbReference>
<comment type="similarity">
    <text evidence="2 6">Belongs to the peptidase M24B family.</text>
</comment>
<protein>
    <submittedName>
        <fullName evidence="8">Creatinase aminopeptidase</fullName>
    </submittedName>
</protein>